<protein>
    <submittedName>
        <fullName evidence="1">Disease resistance protein (TIR-NBS-LRR class), putative</fullName>
    </submittedName>
</protein>
<evidence type="ECO:0000313" key="2">
    <source>
        <dbReference type="EnsemblPlants" id="KEH24917"/>
    </source>
</evidence>
<dbReference type="Proteomes" id="UP000002051">
    <property type="component" value="Chromosome 6"/>
</dbReference>
<dbReference type="EMBL" id="CM001222">
    <property type="protein sequence ID" value="KEH24917.1"/>
    <property type="molecule type" value="Genomic_DNA"/>
</dbReference>
<proteinExistence type="predicted"/>
<dbReference type="Gene3D" id="3.80.10.10">
    <property type="entry name" value="Ribonuclease Inhibitor"/>
    <property type="match status" value="1"/>
</dbReference>
<dbReference type="HOGENOM" id="CLU_1772875_0_0_1"/>
<dbReference type="PANTHER" id="PTHR11017:SF219">
    <property type="entry name" value="ARCHAEAL ATPASE"/>
    <property type="match status" value="1"/>
</dbReference>
<accession>A0A072U5I6</accession>
<keyword evidence="3" id="KW-1185">Reference proteome</keyword>
<dbReference type="EnsemblPlants" id="KEH24917">
    <property type="protein sequence ID" value="KEH24917"/>
    <property type="gene ID" value="MTR_6g008005"/>
</dbReference>
<name>A0A072U5I6_MEDTR</name>
<reference evidence="1 3" key="1">
    <citation type="journal article" date="2011" name="Nature">
        <title>The Medicago genome provides insight into the evolution of rhizobial symbioses.</title>
        <authorList>
            <person name="Young N.D."/>
            <person name="Debelle F."/>
            <person name="Oldroyd G.E."/>
            <person name="Geurts R."/>
            <person name="Cannon S.B."/>
            <person name="Udvardi M.K."/>
            <person name="Benedito V.A."/>
            <person name="Mayer K.F."/>
            <person name="Gouzy J."/>
            <person name="Schoof H."/>
            <person name="Van de Peer Y."/>
            <person name="Proost S."/>
            <person name="Cook D.R."/>
            <person name="Meyers B.C."/>
            <person name="Spannagl M."/>
            <person name="Cheung F."/>
            <person name="De Mita S."/>
            <person name="Krishnakumar V."/>
            <person name="Gundlach H."/>
            <person name="Zhou S."/>
            <person name="Mudge J."/>
            <person name="Bharti A.K."/>
            <person name="Murray J.D."/>
            <person name="Naoumkina M.A."/>
            <person name="Rosen B."/>
            <person name="Silverstein K.A."/>
            <person name="Tang H."/>
            <person name="Rombauts S."/>
            <person name="Zhao P.X."/>
            <person name="Zhou P."/>
            <person name="Barbe V."/>
            <person name="Bardou P."/>
            <person name="Bechner M."/>
            <person name="Bellec A."/>
            <person name="Berger A."/>
            <person name="Berges H."/>
            <person name="Bidwell S."/>
            <person name="Bisseling T."/>
            <person name="Choisne N."/>
            <person name="Couloux A."/>
            <person name="Denny R."/>
            <person name="Deshpande S."/>
            <person name="Dai X."/>
            <person name="Doyle J.J."/>
            <person name="Dudez A.M."/>
            <person name="Farmer A.D."/>
            <person name="Fouteau S."/>
            <person name="Franken C."/>
            <person name="Gibelin C."/>
            <person name="Gish J."/>
            <person name="Goldstein S."/>
            <person name="Gonzalez A.J."/>
            <person name="Green P.J."/>
            <person name="Hallab A."/>
            <person name="Hartog M."/>
            <person name="Hua A."/>
            <person name="Humphray S.J."/>
            <person name="Jeong D.H."/>
            <person name="Jing Y."/>
            <person name="Jocker A."/>
            <person name="Kenton S.M."/>
            <person name="Kim D.J."/>
            <person name="Klee K."/>
            <person name="Lai H."/>
            <person name="Lang C."/>
            <person name="Lin S."/>
            <person name="Macmil S.L."/>
            <person name="Magdelenat G."/>
            <person name="Matthews L."/>
            <person name="McCorrison J."/>
            <person name="Monaghan E.L."/>
            <person name="Mun J.H."/>
            <person name="Najar F.Z."/>
            <person name="Nicholson C."/>
            <person name="Noirot C."/>
            <person name="O'Bleness M."/>
            <person name="Paule C.R."/>
            <person name="Poulain J."/>
            <person name="Prion F."/>
            <person name="Qin B."/>
            <person name="Qu C."/>
            <person name="Retzel E.F."/>
            <person name="Riddle C."/>
            <person name="Sallet E."/>
            <person name="Samain S."/>
            <person name="Samson N."/>
            <person name="Sanders I."/>
            <person name="Saurat O."/>
            <person name="Scarpelli C."/>
            <person name="Schiex T."/>
            <person name="Segurens B."/>
            <person name="Severin A.J."/>
            <person name="Sherrier D.J."/>
            <person name="Shi R."/>
            <person name="Sims S."/>
            <person name="Singer S.R."/>
            <person name="Sinharoy S."/>
            <person name="Sterck L."/>
            <person name="Viollet A."/>
            <person name="Wang B.B."/>
            <person name="Wang K."/>
            <person name="Wang M."/>
            <person name="Wang X."/>
            <person name="Warfsmann J."/>
            <person name="Weissenbach J."/>
            <person name="White D.D."/>
            <person name="White J.D."/>
            <person name="Wiley G.B."/>
            <person name="Wincker P."/>
            <person name="Xing Y."/>
            <person name="Yang L."/>
            <person name="Yao Z."/>
            <person name="Ying F."/>
            <person name="Zhai J."/>
            <person name="Zhou L."/>
            <person name="Zuber A."/>
            <person name="Denarie J."/>
            <person name="Dixon R.A."/>
            <person name="May G.D."/>
            <person name="Schwartz D.C."/>
            <person name="Rogers J."/>
            <person name="Quetier F."/>
            <person name="Town C.D."/>
            <person name="Roe B.A."/>
        </authorList>
    </citation>
    <scope>NUCLEOTIDE SEQUENCE [LARGE SCALE GENOMIC DNA]</scope>
    <source>
        <strain evidence="1">A17</strain>
        <strain evidence="2 3">cv. Jemalong A17</strain>
    </source>
</reference>
<evidence type="ECO:0000313" key="3">
    <source>
        <dbReference type="Proteomes" id="UP000002051"/>
    </source>
</evidence>
<reference evidence="2" key="3">
    <citation type="submission" date="2015-04" db="UniProtKB">
        <authorList>
            <consortium name="EnsemblPlants"/>
        </authorList>
    </citation>
    <scope>IDENTIFICATION</scope>
    <source>
        <strain evidence="2">cv. Jemalong A17</strain>
    </source>
</reference>
<dbReference type="GO" id="GO:0006952">
    <property type="term" value="P:defense response"/>
    <property type="evidence" value="ECO:0007669"/>
    <property type="project" value="InterPro"/>
</dbReference>
<reference evidence="1 3" key="2">
    <citation type="journal article" date="2014" name="BMC Genomics">
        <title>An improved genome release (version Mt4.0) for the model legume Medicago truncatula.</title>
        <authorList>
            <person name="Tang H."/>
            <person name="Krishnakumar V."/>
            <person name="Bidwell S."/>
            <person name="Rosen B."/>
            <person name="Chan A."/>
            <person name="Zhou S."/>
            <person name="Gentzbittel L."/>
            <person name="Childs K.L."/>
            <person name="Yandell M."/>
            <person name="Gundlach H."/>
            <person name="Mayer K.F."/>
            <person name="Schwartz D.C."/>
            <person name="Town C.D."/>
        </authorList>
    </citation>
    <scope>GENOME REANNOTATION</scope>
    <source>
        <strain evidence="1">A17</strain>
        <strain evidence="2 3">cv. Jemalong A17</strain>
    </source>
</reference>
<evidence type="ECO:0000313" key="1">
    <source>
        <dbReference type="EMBL" id="KEH24917.1"/>
    </source>
</evidence>
<organism evidence="1 3">
    <name type="scientific">Medicago truncatula</name>
    <name type="common">Barrel medic</name>
    <name type="synonym">Medicago tribuloides</name>
    <dbReference type="NCBI Taxonomy" id="3880"/>
    <lineage>
        <taxon>Eukaryota</taxon>
        <taxon>Viridiplantae</taxon>
        <taxon>Streptophyta</taxon>
        <taxon>Embryophyta</taxon>
        <taxon>Tracheophyta</taxon>
        <taxon>Spermatophyta</taxon>
        <taxon>Magnoliopsida</taxon>
        <taxon>eudicotyledons</taxon>
        <taxon>Gunneridae</taxon>
        <taxon>Pentapetalae</taxon>
        <taxon>rosids</taxon>
        <taxon>fabids</taxon>
        <taxon>Fabales</taxon>
        <taxon>Fabaceae</taxon>
        <taxon>Papilionoideae</taxon>
        <taxon>50 kb inversion clade</taxon>
        <taxon>NPAAA clade</taxon>
        <taxon>Hologalegina</taxon>
        <taxon>IRL clade</taxon>
        <taxon>Trifolieae</taxon>
        <taxon>Medicago</taxon>
    </lineage>
</organism>
<dbReference type="AlphaFoldDB" id="A0A072U5I6"/>
<dbReference type="SUPFAM" id="SSF52058">
    <property type="entry name" value="L domain-like"/>
    <property type="match status" value="1"/>
</dbReference>
<dbReference type="PaxDb" id="3880-AES74553"/>
<gene>
    <name evidence="1" type="ordered locus">MTR_6g008005</name>
</gene>
<dbReference type="InterPro" id="IPR032675">
    <property type="entry name" value="LRR_dom_sf"/>
</dbReference>
<sequence length="169" mass="19841">MLYFLKIRNCRFSNDCQHLPNGLRVLDWPRYPSQNLPYDFLPCELSICRLRESSLTTIEFHSLFGKFEHMRELNLDYSQSLTQIVDKSGSVLLNLEILSIRDCWNLITFHDSERFLNKLKILNVIGCIKLTSFPPINLTSLPKLELSVEIWFQICGLEEQRNRDMNLAS</sequence>
<dbReference type="InterPro" id="IPR044974">
    <property type="entry name" value="Disease_R_plants"/>
</dbReference>
<dbReference type="PANTHER" id="PTHR11017">
    <property type="entry name" value="LEUCINE-RICH REPEAT-CONTAINING PROTEIN"/>
    <property type="match status" value="1"/>
</dbReference>